<dbReference type="EMBL" id="JAEPRB010000837">
    <property type="protein sequence ID" value="KAG2211370.1"/>
    <property type="molecule type" value="Genomic_DNA"/>
</dbReference>
<accession>A0A8H7V8Q6</accession>
<proteinExistence type="predicted"/>
<comment type="caution">
    <text evidence="1">The sequence shown here is derived from an EMBL/GenBank/DDBJ whole genome shotgun (WGS) entry which is preliminary data.</text>
</comment>
<protein>
    <recommendedName>
        <fullName evidence="3">Tc1-like transposase DDE domain-containing protein</fullName>
    </recommendedName>
</protein>
<sequence length="319" mass="36969">MSHNMNTRFFYEDSTGGIFDEQGQEAPSYVEDKSFRLKKLTDFRKYIKNQEVQVEARSPADTEMKEAEPKKERDLQYNIYTFEDRKRYFYFLKEKLMKPKQAAIAANVNYDTARKWKQTYEDDPERNIPIKKTNKTIYRLVSQLNEVHKFHLINFFDEDCTATIQDAVEDLTAKFADLDIKKSRVAEFMKEEGNLSIKVVQNGMDYLKNCIFVDESGFDINMRHTTSHSVLGAISAIGVVNMKLRESGNLKRRKVMGATKRKAPEGQLSVPKGTTGEHYLQFISDTMDIIDEFSGMKGYFIIMDNAPIHVPEIIDPIIM</sequence>
<dbReference type="GO" id="GO:0003676">
    <property type="term" value="F:nucleic acid binding"/>
    <property type="evidence" value="ECO:0007669"/>
    <property type="project" value="InterPro"/>
</dbReference>
<dbReference type="AlphaFoldDB" id="A0A8H7V8Q6"/>
<reference evidence="1 2" key="1">
    <citation type="submission" date="2020-12" db="EMBL/GenBank/DDBJ databases">
        <title>Metabolic potential, ecology and presence of endohyphal bacteria is reflected in genomic diversity of Mucoromycotina.</title>
        <authorList>
            <person name="Muszewska A."/>
            <person name="Okrasinska A."/>
            <person name="Steczkiewicz K."/>
            <person name="Drgas O."/>
            <person name="Orlowska M."/>
            <person name="Perlinska-Lenart U."/>
            <person name="Aleksandrzak-Piekarczyk T."/>
            <person name="Szatraj K."/>
            <person name="Zielenkiewicz U."/>
            <person name="Pilsyk S."/>
            <person name="Malc E."/>
            <person name="Mieczkowski P."/>
            <person name="Kruszewska J.S."/>
            <person name="Biernat P."/>
            <person name="Pawlowska J."/>
        </authorList>
    </citation>
    <scope>NUCLEOTIDE SEQUENCE [LARGE SCALE GENOMIC DNA]</scope>
    <source>
        <strain evidence="1 2">CBS 142.35</strain>
    </source>
</reference>
<evidence type="ECO:0008006" key="3">
    <source>
        <dbReference type="Google" id="ProtNLM"/>
    </source>
</evidence>
<keyword evidence="2" id="KW-1185">Reference proteome</keyword>
<name>A0A8H7V8Q6_9FUNG</name>
<evidence type="ECO:0000313" key="2">
    <source>
        <dbReference type="Proteomes" id="UP000646827"/>
    </source>
</evidence>
<dbReference type="InterPro" id="IPR036397">
    <property type="entry name" value="RNaseH_sf"/>
</dbReference>
<organism evidence="1 2">
    <name type="scientific">Circinella minor</name>
    <dbReference type="NCBI Taxonomy" id="1195481"/>
    <lineage>
        <taxon>Eukaryota</taxon>
        <taxon>Fungi</taxon>
        <taxon>Fungi incertae sedis</taxon>
        <taxon>Mucoromycota</taxon>
        <taxon>Mucoromycotina</taxon>
        <taxon>Mucoromycetes</taxon>
        <taxon>Mucorales</taxon>
        <taxon>Lichtheimiaceae</taxon>
        <taxon>Circinella</taxon>
    </lineage>
</organism>
<dbReference type="Gene3D" id="3.30.420.10">
    <property type="entry name" value="Ribonuclease H-like superfamily/Ribonuclease H"/>
    <property type="match status" value="1"/>
</dbReference>
<gene>
    <name evidence="1" type="ORF">INT45_000779</name>
</gene>
<evidence type="ECO:0000313" key="1">
    <source>
        <dbReference type="EMBL" id="KAG2211370.1"/>
    </source>
</evidence>
<dbReference type="OrthoDB" id="2288291at2759"/>
<dbReference type="Proteomes" id="UP000646827">
    <property type="component" value="Unassembled WGS sequence"/>
</dbReference>